<dbReference type="Pfam" id="PF02879">
    <property type="entry name" value="PGM_PMM_II"/>
    <property type="match status" value="1"/>
</dbReference>
<comment type="cofactor">
    <cofactor evidence="1">
        <name>Mg(2+)</name>
        <dbReference type="ChEBI" id="CHEBI:18420"/>
    </cofactor>
</comment>
<dbReference type="SUPFAM" id="SSF53738">
    <property type="entry name" value="Phosphoglucomutase, first 3 domains"/>
    <property type="match status" value="3"/>
</dbReference>
<reference evidence="12 13" key="1">
    <citation type="submission" date="2019-06" db="EMBL/GenBank/DDBJ databases">
        <title>Rhizobium sp. CL12 isolated from roots of soybean.</title>
        <authorList>
            <person name="Wang C."/>
        </authorList>
    </citation>
    <scope>NUCLEOTIDE SEQUENCE [LARGE SCALE GENOMIC DNA]</scope>
    <source>
        <strain evidence="12 13">CL12</strain>
    </source>
</reference>
<dbReference type="Pfam" id="PF00408">
    <property type="entry name" value="PGM_PMM_IV"/>
    <property type="match status" value="1"/>
</dbReference>
<feature type="domain" description="Alpha-D-phosphohexomutase C-terminal" evidence="8">
    <location>
        <begin position="448"/>
        <end position="488"/>
    </location>
</feature>
<keyword evidence="6" id="KW-0413">Isomerase</keyword>
<dbReference type="OrthoDB" id="9803322at2"/>
<evidence type="ECO:0000259" key="9">
    <source>
        <dbReference type="Pfam" id="PF02878"/>
    </source>
</evidence>
<evidence type="ECO:0000313" key="12">
    <source>
        <dbReference type="EMBL" id="TPP06947.1"/>
    </source>
</evidence>
<dbReference type="InterPro" id="IPR005846">
    <property type="entry name" value="A-D-PHexomutase_a/b/a-III"/>
</dbReference>
<evidence type="ECO:0000259" key="11">
    <source>
        <dbReference type="Pfam" id="PF02880"/>
    </source>
</evidence>
<name>A0A504U0D3_9HYPH</name>
<dbReference type="Proteomes" id="UP000316429">
    <property type="component" value="Unassembled WGS sequence"/>
</dbReference>
<evidence type="ECO:0000259" key="10">
    <source>
        <dbReference type="Pfam" id="PF02879"/>
    </source>
</evidence>
<evidence type="ECO:0000256" key="3">
    <source>
        <dbReference type="ARBA" id="ARBA00022553"/>
    </source>
</evidence>
<accession>A0A504U0D3</accession>
<comment type="caution">
    <text evidence="12">The sequence shown here is derived from an EMBL/GenBank/DDBJ whole genome shotgun (WGS) entry which is preliminary data.</text>
</comment>
<dbReference type="GO" id="GO:0000287">
    <property type="term" value="F:magnesium ion binding"/>
    <property type="evidence" value="ECO:0007669"/>
    <property type="project" value="InterPro"/>
</dbReference>
<dbReference type="PANTHER" id="PTHR42946:SF1">
    <property type="entry name" value="PHOSPHOGLUCOMUTASE (ALPHA-D-GLUCOSE-1,6-BISPHOSPHATE-DEPENDENT)"/>
    <property type="match status" value="1"/>
</dbReference>
<dbReference type="Gene3D" id="3.40.120.10">
    <property type="entry name" value="Alpha-D-Glucose-1,6-Bisphosphate, subunit A, domain 3"/>
    <property type="match status" value="3"/>
</dbReference>
<dbReference type="Pfam" id="PF02880">
    <property type="entry name" value="PGM_PMM_III"/>
    <property type="match status" value="1"/>
</dbReference>
<keyword evidence="4 7" id="KW-0479">Metal-binding</keyword>
<dbReference type="AlphaFoldDB" id="A0A504U0D3"/>
<dbReference type="EMBL" id="VFYP01000002">
    <property type="protein sequence ID" value="TPP06947.1"/>
    <property type="molecule type" value="Genomic_DNA"/>
</dbReference>
<protein>
    <submittedName>
        <fullName evidence="12">Phosphomannomutase</fullName>
    </submittedName>
</protein>
<evidence type="ECO:0000256" key="7">
    <source>
        <dbReference type="RuleBase" id="RU004326"/>
    </source>
</evidence>
<keyword evidence="13" id="KW-1185">Reference proteome</keyword>
<feature type="domain" description="Alpha-D-phosphohexomutase alpha/beta/alpha" evidence="11">
    <location>
        <begin position="295"/>
        <end position="401"/>
    </location>
</feature>
<keyword evidence="3" id="KW-0597">Phosphoprotein</keyword>
<dbReference type="GO" id="GO:0005975">
    <property type="term" value="P:carbohydrate metabolic process"/>
    <property type="evidence" value="ECO:0007669"/>
    <property type="project" value="InterPro"/>
</dbReference>
<dbReference type="Gene3D" id="3.30.310.50">
    <property type="entry name" value="Alpha-D-phosphohexomutase, C-terminal domain"/>
    <property type="match status" value="1"/>
</dbReference>
<comment type="similarity">
    <text evidence="2 7">Belongs to the phosphohexose mutase family.</text>
</comment>
<dbReference type="InterPro" id="IPR005844">
    <property type="entry name" value="A-D-PHexomutase_a/b/a-I"/>
</dbReference>
<dbReference type="Pfam" id="PF02878">
    <property type="entry name" value="PGM_PMM_I"/>
    <property type="match status" value="1"/>
</dbReference>
<gene>
    <name evidence="12" type="ORF">FJQ55_14855</name>
</gene>
<dbReference type="SUPFAM" id="SSF55957">
    <property type="entry name" value="Phosphoglucomutase, C-terminal domain"/>
    <property type="match status" value="1"/>
</dbReference>
<dbReference type="InterPro" id="IPR016055">
    <property type="entry name" value="A-D-PHexomutase_a/b/a-I/II/III"/>
</dbReference>
<dbReference type="InterPro" id="IPR005845">
    <property type="entry name" value="A-D-PHexomutase_a/b/a-II"/>
</dbReference>
<dbReference type="InterPro" id="IPR005843">
    <property type="entry name" value="A-D-PHexomutase_C"/>
</dbReference>
<dbReference type="InterPro" id="IPR036900">
    <property type="entry name" value="A-D-PHexomutase_C_sf"/>
</dbReference>
<sequence>MGVLSLQGVSPSPTVASAPVGLSTALSGDLKFGTSGLRGLVADLVGLPSRAYALGFVRHAMAFAPQTRQVLVGRDLRSSSLAISEDCRAAIGYTGLTAVDCGAVPTPALALEAIRRGCPAIMVTGSHIPDDRNGLKFYLPHGEISKVDEAAIAAQVASLSDTVLDSLSRAAVRKDVPAPSVNAAYTARYVDVFGPRNLTGQRVAVYQHSSVARDLMVDILRGLGAEVAVFGRAGHFIPVDTEAHEPEMVEYIAEIARTGQFDAVVSTDGDADRPLVADETGAIMRGDVLGLLTAKLLGLQTIVTPVTSGSVVERAGGSGEVVRTRVGSPFVIAAMEAAAFAGKAGIIGFEANGGVLLGSDAIWQGRALTRLPTRDAMLPILACLLAIANLEKPLSAIVGDLPVGYALADRLKDIPSPLSQDFLSRILQGEAFLDAYFKTVGVICAVDRLDGVRVSLNDGSVVHYRASGNAPELRCYVEAQTKERASNLLSWGIEAARIQLNSKQPLHIQR</sequence>
<dbReference type="InterPro" id="IPR016066">
    <property type="entry name" value="A-D-PHexomutase_CS"/>
</dbReference>
<organism evidence="12 13">
    <name type="scientific">Rhizobium glycinendophyticum</name>
    <dbReference type="NCBI Taxonomy" id="2589807"/>
    <lineage>
        <taxon>Bacteria</taxon>
        <taxon>Pseudomonadati</taxon>
        <taxon>Pseudomonadota</taxon>
        <taxon>Alphaproteobacteria</taxon>
        <taxon>Hyphomicrobiales</taxon>
        <taxon>Rhizobiaceae</taxon>
        <taxon>Rhizobium/Agrobacterium group</taxon>
        <taxon>Rhizobium</taxon>
    </lineage>
</organism>
<dbReference type="PROSITE" id="PS00710">
    <property type="entry name" value="PGM_PMM"/>
    <property type="match status" value="1"/>
</dbReference>
<evidence type="ECO:0000256" key="6">
    <source>
        <dbReference type="ARBA" id="ARBA00023235"/>
    </source>
</evidence>
<feature type="domain" description="Alpha-D-phosphohexomutase alpha/beta/alpha" evidence="9">
    <location>
        <begin position="30"/>
        <end position="158"/>
    </location>
</feature>
<evidence type="ECO:0000256" key="5">
    <source>
        <dbReference type="ARBA" id="ARBA00022842"/>
    </source>
</evidence>
<proteinExistence type="inferred from homology"/>
<evidence type="ECO:0000259" key="8">
    <source>
        <dbReference type="Pfam" id="PF00408"/>
    </source>
</evidence>
<feature type="domain" description="Alpha-D-phosphohexomutase alpha/beta/alpha" evidence="10">
    <location>
        <begin position="184"/>
        <end position="281"/>
    </location>
</feature>
<keyword evidence="5 7" id="KW-0460">Magnesium</keyword>
<dbReference type="InterPro" id="IPR050060">
    <property type="entry name" value="Phosphoglucosamine_mutase"/>
</dbReference>
<dbReference type="PANTHER" id="PTHR42946">
    <property type="entry name" value="PHOSPHOHEXOSE MUTASE"/>
    <property type="match status" value="1"/>
</dbReference>
<evidence type="ECO:0000256" key="1">
    <source>
        <dbReference type="ARBA" id="ARBA00001946"/>
    </source>
</evidence>
<evidence type="ECO:0000256" key="2">
    <source>
        <dbReference type="ARBA" id="ARBA00010231"/>
    </source>
</evidence>
<evidence type="ECO:0000313" key="13">
    <source>
        <dbReference type="Proteomes" id="UP000316429"/>
    </source>
</evidence>
<dbReference type="GO" id="GO:0004615">
    <property type="term" value="F:phosphomannomutase activity"/>
    <property type="evidence" value="ECO:0007669"/>
    <property type="project" value="TreeGrafter"/>
</dbReference>
<evidence type="ECO:0000256" key="4">
    <source>
        <dbReference type="ARBA" id="ARBA00022723"/>
    </source>
</evidence>